<keyword evidence="3" id="KW-1185">Reference proteome</keyword>
<evidence type="ECO:0000313" key="3">
    <source>
        <dbReference type="Proteomes" id="UP000183400"/>
    </source>
</evidence>
<dbReference type="InterPro" id="IPR028992">
    <property type="entry name" value="Hedgehog/Intein_dom"/>
</dbReference>
<dbReference type="InterPro" id="IPR036844">
    <property type="entry name" value="Hint_dom_sf"/>
</dbReference>
<evidence type="ECO:0000313" key="2">
    <source>
        <dbReference type="EMBL" id="SDX35869.1"/>
    </source>
</evidence>
<feature type="domain" description="Hedgehog/Intein (Hint)" evidence="1">
    <location>
        <begin position="123"/>
        <end position="260"/>
    </location>
</feature>
<name>A0A1H3B486_9RHOB</name>
<reference evidence="3" key="1">
    <citation type="submission" date="2016-10" db="EMBL/GenBank/DDBJ databases">
        <authorList>
            <person name="Varghese N."/>
            <person name="Submissions S."/>
        </authorList>
    </citation>
    <scope>NUCLEOTIDE SEQUENCE [LARGE SCALE GENOMIC DNA]</scope>
    <source>
        <strain evidence="3">DSM 27839</strain>
    </source>
</reference>
<accession>A0A1H3B486</accession>
<organism evidence="2 3">
    <name type="scientific">Ruegeria halocynthiae</name>
    <dbReference type="NCBI Taxonomy" id="985054"/>
    <lineage>
        <taxon>Bacteria</taxon>
        <taxon>Pseudomonadati</taxon>
        <taxon>Pseudomonadota</taxon>
        <taxon>Alphaproteobacteria</taxon>
        <taxon>Rhodobacterales</taxon>
        <taxon>Roseobacteraceae</taxon>
        <taxon>Ruegeria</taxon>
    </lineage>
</organism>
<proteinExistence type="predicted"/>
<dbReference type="Pfam" id="PF13403">
    <property type="entry name" value="Hint_2"/>
    <property type="match status" value="1"/>
</dbReference>
<dbReference type="OrthoDB" id="6305173at2"/>
<dbReference type="STRING" id="985054.SAMN05444358_10521"/>
<dbReference type="AlphaFoldDB" id="A0A1H3B486"/>
<evidence type="ECO:0000259" key="1">
    <source>
        <dbReference type="Pfam" id="PF13403"/>
    </source>
</evidence>
<dbReference type="SUPFAM" id="SSF51294">
    <property type="entry name" value="Hedgehog/intein (Hint) domain"/>
    <property type="match status" value="1"/>
</dbReference>
<protein>
    <submittedName>
        <fullName evidence="2">Hint domain-containing protein</fullName>
    </submittedName>
</protein>
<sequence>MPTTYTDQFYSFDPANPPPSGTSITIDRFDLVDQDDNGEIEDFGGDTVDGQTVASSWPGDTVTINVPGVGNVTYEGITFYLSDGVTRVFTPTDGQVLQEGTLVSTTFVNTQGPLDVPADLGPPCFTPGTLIDTPDGPRRVEDLTPGDLVTTADSGAKPVIWVGRTTVAAEGKLAPIRFEAGVFGLTQPLLVSPQHRMLIDDWRAPYLFGHEEVLIAAHCLVNGESVTRVEGGEVEYIHLLFRRHEIVIANGAKSESYYPGHALTQAEHRTQAEVLALFPELKVRGAAAVRTARPVVRPRDGQILAK</sequence>
<gene>
    <name evidence="2" type="ORF">SAMN05444358_10521</name>
</gene>
<dbReference type="RefSeq" id="WP_074737590.1">
    <property type="nucleotide sequence ID" value="NZ_FNNP01000005.1"/>
</dbReference>
<dbReference type="Gene3D" id="2.170.16.10">
    <property type="entry name" value="Hedgehog/Intein (Hint) domain"/>
    <property type="match status" value="1"/>
</dbReference>
<dbReference type="EMBL" id="FNNP01000005">
    <property type="protein sequence ID" value="SDX35869.1"/>
    <property type="molecule type" value="Genomic_DNA"/>
</dbReference>
<dbReference type="Proteomes" id="UP000183400">
    <property type="component" value="Unassembled WGS sequence"/>
</dbReference>